<gene>
    <name evidence="2" type="ORF">ERS027659_00458</name>
</gene>
<dbReference type="EMBL" id="CNFT01000061">
    <property type="protein sequence ID" value="CKQ96428.1"/>
    <property type="molecule type" value="Genomic_DNA"/>
</dbReference>
<accession>A0A654ZGA2</accession>
<feature type="region of interest" description="Disordered" evidence="1">
    <location>
        <begin position="153"/>
        <end position="177"/>
    </location>
</feature>
<evidence type="ECO:0000313" key="3">
    <source>
        <dbReference type="Proteomes" id="UP000050164"/>
    </source>
</evidence>
<reference evidence="2 3" key="1">
    <citation type="submission" date="2015-03" db="EMBL/GenBank/DDBJ databases">
        <authorList>
            <consortium name="Pathogen Informatics"/>
        </authorList>
    </citation>
    <scope>NUCLEOTIDE SEQUENCE [LARGE SCALE GENOMIC DNA]</scope>
    <source>
        <strain evidence="2 3">Bir 185</strain>
    </source>
</reference>
<feature type="compositionally biased region" description="Low complexity" evidence="1">
    <location>
        <begin position="165"/>
        <end position="177"/>
    </location>
</feature>
<dbReference type="Proteomes" id="UP000050164">
    <property type="component" value="Unassembled WGS sequence"/>
</dbReference>
<organism evidence="2 3">
    <name type="scientific">Mycobacterium tuberculosis</name>
    <dbReference type="NCBI Taxonomy" id="1773"/>
    <lineage>
        <taxon>Bacteria</taxon>
        <taxon>Bacillati</taxon>
        <taxon>Actinomycetota</taxon>
        <taxon>Actinomycetes</taxon>
        <taxon>Mycobacteriales</taxon>
        <taxon>Mycobacteriaceae</taxon>
        <taxon>Mycobacterium</taxon>
        <taxon>Mycobacterium tuberculosis complex</taxon>
    </lineage>
</organism>
<evidence type="ECO:0000313" key="2">
    <source>
        <dbReference type="EMBL" id="CKQ96428.1"/>
    </source>
</evidence>
<protein>
    <submittedName>
        <fullName evidence="2">Uncharacterized protein</fullName>
    </submittedName>
</protein>
<dbReference type="AlphaFoldDB" id="A0A654ZGA2"/>
<proteinExistence type="predicted"/>
<sequence length="177" mass="18410">MGPYLPVSGFHASHWIGVIARSRGNDTATTRSRLAGMLTSMTVSERAPPASSASPAPILAFAPARESIPTSKKFSSPCCPLGLTMSPECGSSALTMFSRLFFDALHCHAPPVSANARAANRAASERAASTIGRRPEFGAGLAGAGDVRRIRNGRTRADPVSCLPGSSGSRRAWSARG</sequence>
<evidence type="ECO:0000256" key="1">
    <source>
        <dbReference type="SAM" id="MobiDB-lite"/>
    </source>
</evidence>
<name>A0A654ZGA2_MYCTX</name>